<dbReference type="AlphaFoldDB" id="A0A0A6PIU7"/>
<dbReference type="EMBL" id="JSZA02000203">
    <property type="protein sequence ID" value="KHD05299.1"/>
    <property type="molecule type" value="Genomic_DNA"/>
</dbReference>
<organism evidence="1 2">
    <name type="scientific">Candidatus Thiomargarita nelsonii</name>
    <dbReference type="NCBI Taxonomy" id="1003181"/>
    <lineage>
        <taxon>Bacteria</taxon>
        <taxon>Pseudomonadati</taxon>
        <taxon>Pseudomonadota</taxon>
        <taxon>Gammaproteobacteria</taxon>
        <taxon>Thiotrichales</taxon>
        <taxon>Thiotrichaceae</taxon>
        <taxon>Thiomargarita</taxon>
    </lineage>
</organism>
<gene>
    <name evidence="1" type="ORF">PN36_29430</name>
</gene>
<evidence type="ECO:0000313" key="1">
    <source>
        <dbReference type="EMBL" id="KHD05299.1"/>
    </source>
</evidence>
<reference evidence="1 2" key="1">
    <citation type="journal article" date="2016" name="Front. Microbiol.">
        <title>Single-Cell (Meta-)Genomics of a Dimorphic Candidatus Thiomargarita nelsonii Reveals Genomic Plasticity.</title>
        <authorList>
            <person name="Flood B.E."/>
            <person name="Fliss P."/>
            <person name="Jones D.S."/>
            <person name="Dick G.J."/>
            <person name="Jain S."/>
            <person name="Kaster A.K."/>
            <person name="Winkel M."/>
            <person name="Mussmann M."/>
            <person name="Bailey J."/>
        </authorList>
    </citation>
    <scope>NUCLEOTIDE SEQUENCE [LARGE SCALE GENOMIC DNA]</scope>
    <source>
        <strain evidence="1">Hydrate Ridge</strain>
    </source>
</reference>
<evidence type="ECO:0008006" key="3">
    <source>
        <dbReference type="Google" id="ProtNLM"/>
    </source>
</evidence>
<protein>
    <recommendedName>
        <fullName evidence="3">DUF2796 domain-containing protein</fullName>
    </recommendedName>
</protein>
<proteinExistence type="predicted"/>
<name>A0A0A6PIU7_9GAMM</name>
<sequence>MYKNLLIISLSVALSYAESGYCEYGVHQHGVAEFSIAWSKQEIALDLHTPAQNVLGFEHSPKTDKEKQYVAERLAALKNAEQLFSFDAKAGCALRSVDSESPFEVQPTHTEIEVSYHYHCQQPQYLKGIDTQGLFKQFPGFEILNAQWITDKQQSAKSLNKNDTYIDFSPR</sequence>
<accession>A0A0A6PIU7</accession>
<comment type="caution">
    <text evidence="1">The sequence shown here is derived from an EMBL/GenBank/DDBJ whole genome shotgun (WGS) entry which is preliminary data.</text>
</comment>
<dbReference type="Proteomes" id="UP000030428">
    <property type="component" value="Unassembled WGS sequence"/>
</dbReference>
<dbReference type="Pfam" id="PF10986">
    <property type="entry name" value="ZrgA"/>
    <property type="match status" value="1"/>
</dbReference>
<evidence type="ECO:0000313" key="2">
    <source>
        <dbReference type="Proteomes" id="UP000030428"/>
    </source>
</evidence>
<dbReference type="InterPro" id="IPR021253">
    <property type="entry name" value="ZrgA-like"/>
</dbReference>
<keyword evidence="2" id="KW-1185">Reference proteome</keyword>